<dbReference type="EMBL" id="AXZL01000076">
    <property type="protein sequence ID" value="ESE39629.1"/>
    <property type="molecule type" value="Genomic_DNA"/>
</dbReference>
<sequence>MSSAATVPSTATPTKQQVLLKGLESTGEQSFARVVGANYGFRISNRWEKTAVNIDEDIKSTNSKYQNCTVDNLENLVDRVIISANHHYTIYKVSQKDAIQIRQELSALVGQPVNNIFAQTYPALVDFNSVNPAAGEYLCKVADMGDGIACIFASIVKESLPGYRTMTAGVITSQYFHTVFVPYAADRIEVRITDNAPTRYHEKHATAIKIEFQNIIGQKGVHYPTTQVNFFKCIESYFNDPTSGRIAHAILTTGQDSKDAELKSLRSKDYCARTQQVVDKKNNFNYVCRAILLRKPYTGISTGEMDISFFPHKNTWEANFCWCVQVKKPQTSAALNLIITDAIARS</sequence>
<dbReference type="Proteomes" id="UP000017548">
    <property type="component" value="Unassembled WGS sequence"/>
</dbReference>
<organism evidence="1 2">
    <name type="scientific">Shewanella decolorationis S12</name>
    <dbReference type="NCBI Taxonomy" id="1353536"/>
    <lineage>
        <taxon>Bacteria</taxon>
        <taxon>Pseudomonadati</taxon>
        <taxon>Pseudomonadota</taxon>
        <taxon>Gammaproteobacteria</taxon>
        <taxon>Alteromonadales</taxon>
        <taxon>Shewanellaceae</taxon>
        <taxon>Shewanella</taxon>
    </lineage>
</organism>
<proteinExistence type="predicted"/>
<dbReference type="RefSeq" id="WP_023268702.1">
    <property type="nucleotide sequence ID" value="NZ_AXZL01000076.1"/>
</dbReference>
<keyword evidence="2" id="KW-1185">Reference proteome</keyword>
<evidence type="ECO:0000313" key="2">
    <source>
        <dbReference type="Proteomes" id="UP000017548"/>
    </source>
</evidence>
<protein>
    <submittedName>
        <fullName evidence="1">Uncharacterized protein</fullName>
    </submittedName>
</protein>
<reference evidence="1 2" key="1">
    <citation type="journal article" date="2013" name="Genome Announc.">
        <title>Draft Genome Sequence of Shewanella decolorationis S12, a Dye-Degrading Bacterium Isolated from a Wastewater Treatment Plant.</title>
        <authorList>
            <person name="Xu M."/>
            <person name="Fang Y."/>
            <person name="Liu J."/>
            <person name="Chen X."/>
            <person name="Sun G."/>
            <person name="Guo J."/>
            <person name="Hua Z."/>
            <person name="Tu Q."/>
            <person name="Wu L."/>
            <person name="Zhou J."/>
            <person name="Liu X."/>
        </authorList>
    </citation>
    <scope>NUCLEOTIDE SEQUENCE [LARGE SCALE GENOMIC DNA]</scope>
    <source>
        <strain evidence="1 2">S12</strain>
    </source>
</reference>
<gene>
    <name evidence="1" type="ORF">SHD_3838</name>
</gene>
<accession>A0ABP2YZ63</accession>
<name>A0ABP2YZ63_9GAMM</name>
<comment type="caution">
    <text evidence="1">The sequence shown here is derived from an EMBL/GenBank/DDBJ whole genome shotgun (WGS) entry which is preliminary data.</text>
</comment>
<evidence type="ECO:0000313" key="1">
    <source>
        <dbReference type="EMBL" id="ESE39629.1"/>
    </source>
</evidence>